<evidence type="ECO:0000313" key="12">
    <source>
        <dbReference type="Proteomes" id="UP000271087"/>
    </source>
</evidence>
<feature type="region of interest" description="Disordered" evidence="8">
    <location>
        <begin position="1"/>
        <end position="24"/>
    </location>
</feature>
<dbReference type="CDD" id="cd04016">
    <property type="entry name" value="C2_Tollip"/>
    <property type="match status" value="1"/>
</dbReference>
<dbReference type="InterPro" id="IPR050871">
    <property type="entry name" value="26S_Proteasome/COP9_Components"/>
</dbReference>
<proteinExistence type="inferred from homology"/>
<evidence type="ECO:0000256" key="2">
    <source>
        <dbReference type="ARBA" id="ARBA00004496"/>
    </source>
</evidence>
<evidence type="ECO:0000256" key="8">
    <source>
        <dbReference type="SAM" id="MobiDB-lite"/>
    </source>
</evidence>
<evidence type="ECO:0000256" key="7">
    <source>
        <dbReference type="ARBA" id="ARBA00023242"/>
    </source>
</evidence>
<dbReference type="InterPro" id="IPR035892">
    <property type="entry name" value="C2_domain_sf"/>
</dbReference>
<organism evidence="13">
    <name type="scientific">Onchocerca ochengi</name>
    <name type="common">Filarial nematode worm</name>
    <dbReference type="NCBI Taxonomy" id="42157"/>
    <lineage>
        <taxon>Eukaryota</taxon>
        <taxon>Metazoa</taxon>
        <taxon>Ecdysozoa</taxon>
        <taxon>Nematoda</taxon>
        <taxon>Chromadorea</taxon>
        <taxon>Rhabditida</taxon>
        <taxon>Spirurina</taxon>
        <taxon>Spiruromorpha</taxon>
        <taxon>Filarioidea</taxon>
        <taxon>Onchocercidae</taxon>
        <taxon>Onchocerca</taxon>
    </lineage>
</organism>
<evidence type="ECO:0000256" key="5">
    <source>
        <dbReference type="ARBA" id="ARBA00022490"/>
    </source>
</evidence>
<dbReference type="STRING" id="42157.A0A182E0I5"/>
<dbReference type="Proteomes" id="UP000271087">
    <property type="component" value="Unassembled WGS sequence"/>
</dbReference>
<dbReference type="PROSITE" id="PS50004">
    <property type="entry name" value="C2"/>
    <property type="match status" value="1"/>
</dbReference>
<dbReference type="WBParaSite" id="nOo.2.0.1.t01463-RA">
    <property type="protein sequence ID" value="nOo.2.0.1.t01463-RA"/>
    <property type="gene ID" value="nOo.2.0.1.g01463"/>
</dbReference>
<feature type="domain" description="C2" evidence="9">
    <location>
        <begin position="513"/>
        <end position="627"/>
    </location>
</feature>
<reference evidence="11 12" key="2">
    <citation type="submission" date="2018-08" db="EMBL/GenBank/DDBJ databases">
        <authorList>
            <person name="Laetsch R D."/>
            <person name="Stevens L."/>
            <person name="Kumar S."/>
            <person name="Blaxter L. M."/>
        </authorList>
    </citation>
    <scope>NUCLEOTIDE SEQUENCE [LARGE SCALE GENOMIC DNA]</scope>
</reference>
<keyword evidence="5" id="KW-0963">Cytoplasm</keyword>
<accession>A0A182E0I5</accession>
<evidence type="ECO:0000256" key="4">
    <source>
        <dbReference type="ARBA" id="ARBA00014879"/>
    </source>
</evidence>
<feature type="domain" description="PCI" evidence="10">
    <location>
        <begin position="250"/>
        <end position="412"/>
    </location>
</feature>
<dbReference type="GO" id="GO:0008180">
    <property type="term" value="C:COP9 signalosome"/>
    <property type="evidence" value="ECO:0007669"/>
    <property type="project" value="UniProtKB-KW"/>
</dbReference>
<evidence type="ECO:0000256" key="1">
    <source>
        <dbReference type="ARBA" id="ARBA00004123"/>
    </source>
</evidence>
<dbReference type="Pfam" id="PF01399">
    <property type="entry name" value="PCI"/>
    <property type="match status" value="1"/>
</dbReference>
<dbReference type="GO" id="GO:0005737">
    <property type="term" value="C:cytoplasm"/>
    <property type="evidence" value="ECO:0007669"/>
    <property type="project" value="UniProtKB-SubCell"/>
</dbReference>
<dbReference type="SUPFAM" id="SSF49562">
    <property type="entry name" value="C2 domain (Calcium/lipid-binding domain, CaLB)"/>
    <property type="match status" value="1"/>
</dbReference>
<dbReference type="FunFam" id="1.25.40.570:FF:000011">
    <property type="entry name" value="COP9 signalosome complex subunit 2"/>
    <property type="match status" value="1"/>
</dbReference>
<dbReference type="SMART" id="SM00088">
    <property type="entry name" value="PINT"/>
    <property type="match status" value="1"/>
</dbReference>
<dbReference type="AlphaFoldDB" id="A0A182E0I5"/>
<dbReference type="Pfam" id="PF00168">
    <property type="entry name" value="C2"/>
    <property type="match status" value="1"/>
</dbReference>
<dbReference type="InterPro" id="IPR037301">
    <property type="entry name" value="Tollip_C2"/>
</dbReference>
<dbReference type="Gene3D" id="1.25.40.570">
    <property type="match status" value="1"/>
</dbReference>
<dbReference type="OrthoDB" id="194139at2759"/>
<comment type="similarity">
    <text evidence="3">Belongs to the CSN2 family.</text>
</comment>
<evidence type="ECO:0000313" key="13">
    <source>
        <dbReference type="WBParaSite" id="nOo.2.0.1.t01463-RA"/>
    </source>
</evidence>
<keyword evidence="7" id="KW-0539">Nucleus</keyword>
<dbReference type="InterPro" id="IPR000717">
    <property type="entry name" value="PCI_dom"/>
</dbReference>
<dbReference type="Gene3D" id="2.60.40.150">
    <property type="entry name" value="C2 domain"/>
    <property type="match status" value="1"/>
</dbReference>
<dbReference type="PROSITE" id="PS50250">
    <property type="entry name" value="PCI"/>
    <property type="match status" value="1"/>
</dbReference>
<dbReference type="InterPro" id="IPR000008">
    <property type="entry name" value="C2_dom"/>
</dbReference>
<evidence type="ECO:0000313" key="11">
    <source>
        <dbReference type="EMBL" id="VDK64229.1"/>
    </source>
</evidence>
<dbReference type="PANTHER" id="PTHR10678">
    <property type="entry name" value="26S PROTEASOME NON-ATPASE REGULATORY SUBUNIT 11/COP9 SIGNALOSOME COMPLEX SUBUNIT 2"/>
    <property type="match status" value="1"/>
</dbReference>
<dbReference type="FunFam" id="2.60.40.150:FF:000214">
    <property type="entry name" value="Toll-interacting protein"/>
    <property type="match status" value="1"/>
</dbReference>
<sequence>MDDDFMDDQDYGLEYSDDSASEPDVDLENQYYNAKALKAEKEFDSALKTFRHVLELESAKGEWGFKALKQMVKITFAANRYDEMLNYYRQLLTYIKSAVTKNYSEKSINSILDYISTSKQMDLLQIFYETTLDALKDAKNERLWFKTNTKLGKLYFDQKEFEKLEKIIKQLRNSCKNELGEEDQKKGTQLLEIYALEIQMYTEQKNNKALKALYEQSLHVKSAIPHPLIMGVIRECGGKMHLREKQFEKAHTDFFEAFKNYDESGSERRIACLKYLVLANMLIKSGINPFDSQEAKPFRNDPEIVAMNQLVGAYQDNNLVEFESILEKNRDAIMADPFIREHIEELLTNIRSQVLISLCVPYSRIYLSFLAEELRVKVEEVLVLLADLILDGALNAKIDEINGILISESTNKATRCAAIAKCAKQLSSLHLSIVDRSVQAMASASTALHSSSAKLAQTVAAERRKKVFLGQLPVDFLRIAIPSPTSVQRQRQQSVVPFYIADPNLVAQQALLQAQHAFYSFVPPNTRGRISITVVEAKLVKNYGLVRMDPYCCVRVGNSVFETPRNFNGGKTPKWNRIINAYLPYGVESFYLQIYDEKAFTADECIAWAHIILPNGIFGGETIDDWYQLSGQQGEGKEGVINLITSFTPV</sequence>
<evidence type="ECO:0000256" key="3">
    <source>
        <dbReference type="ARBA" id="ARBA00009318"/>
    </source>
</evidence>
<evidence type="ECO:0000259" key="9">
    <source>
        <dbReference type="PROSITE" id="PS50004"/>
    </source>
</evidence>
<dbReference type="EMBL" id="UYRW01000186">
    <property type="protein sequence ID" value="VDK64229.1"/>
    <property type="molecule type" value="Genomic_DNA"/>
</dbReference>
<protein>
    <recommendedName>
        <fullName evidence="4">COP9 signalosome complex subunit 2</fullName>
    </recommendedName>
</protein>
<comment type="subcellular location">
    <subcellularLocation>
        <location evidence="2">Cytoplasm</location>
    </subcellularLocation>
    <subcellularLocation>
        <location evidence="1">Nucleus</location>
    </subcellularLocation>
</comment>
<dbReference type="InterPro" id="IPR036390">
    <property type="entry name" value="WH_DNA-bd_sf"/>
</dbReference>
<keyword evidence="12" id="KW-1185">Reference proteome</keyword>
<dbReference type="SMART" id="SM00753">
    <property type="entry name" value="PAM"/>
    <property type="match status" value="1"/>
</dbReference>
<gene>
    <name evidence="11" type="ORF">NOO_LOCUS1463</name>
</gene>
<name>A0A182E0I5_ONCOC</name>
<dbReference type="SUPFAM" id="SSF46785">
    <property type="entry name" value="Winged helix' DNA-binding domain"/>
    <property type="match status" value="1"/>
</dbReference>
<evidence type="ECO:0000259" key="10">
    <source>
        <dbReference type="PROSITE" id="PS50250"/>
    </source>
</evidence>
<reference evidence="13" key="1">
    <citation type="submission" date="2016-06" db="UniProtKB">
        <authorList>
            <consortium name="WormBaseParasite"/>
        </authorList>
    </citation>
    <scope>IDENTIFICATION</scope>
</reference>
<keyword evidence="6" id="KW-0736">Signalosome</keyword>
<evidence type="ECO:0000256" key="6">
    <source>
        <dbReference type="ARBA" id="ARBA00022790"/>
    </source>
</evidence>